<comment type="similarity">
    <text evidence="1">Belongs to the RNase PH family.</text>
</comment>
<reference evidence="4 5" key="1">
    <citation type="submission" date="2022-07" db="EMBL/GenBank/DDBJ databases">
        <title>Genome-wide signatures of adaptation to extreme environments.</title>
        <authorList>
            <person name="Cho C.H."/>
            <person name="Yoon H.S."/>
        </authorList>
    </citation>
    <scope>NUCLEOTIDE SEQUENCE [LARGE SCALE GENOMIC DNA]</scope>
    <source>
        <strain evidence="4 5">DBV 063 E5</strain>
    </source>
</reference>
<dbReference type="PANTHER" id="PTHR11953">
    <property type="entry name" value="EXOSOME COMPLEX COMPONENT"/>
    <property type="match status" value="1"/>
</dbReference>
<evidence type="ECO:0000256" key="1">
    <source>
        <dbReference type="ARBA" id="ARBA00006678"/>
    </source>
</evidence>
<dbReference type="AlphaFoldDB" id="A0AAV9J042"/>
<dbReference type="GO" id="GO:0034475">
    <property type="term" value="P:U4 snRNA 3'-end processing"/>
    <property type="evidence" value="ECO:0007669"/>
    <property type="project" value="TreeGrafter"/>
</dbReference>
<dbReference type="InterPro" id="IPR020568">
    <property type="entry name" value="Ribosomal_Su5_D2-typ_SF"/>
</dbReference>
<organism evidence="4 5">
    <name type="scientific">Cyanidium caldarium</name>
    <name type="common">Red alga</name>
    <dbReference type="NCBI Taxonomy" id="2771"/>
    <lineage>
        <taxon>Eukaryota</taxon>
        <taxon>Rhodophyta</taxon>
        <taxon>Bangiophyceae</taxon>
        <taxon>Cyanidiales</taxon>
        <taxon>Cyanidiaceae</taxon>
        <taxon>Cyanidium</taxon>
    </lineage>
</organism>
<gene>
    <name evidence="4" type="ORF">CDCA_CDCA14G3770</name>
</gene>
<dbReference type="GO" id="GO:0000176">
    <property type="term" value="C:nuclear exosome (RNase complex)"/>
    <property type="evidence" value="ECO:0007669"/>
    <property type="project" value="TreeGrafter"/>
</dbReference>
<name>A0AAV9J042_CYACA</name>
<dbReference type="EMBL" id="JANCYW010000014">
    <property type="protein sequence ID" value="KAK4537745.1"/>
    <property type="molecule type" value="Genomic_DNA"/>
</dbReference>
<dbReference type="GO" id="GO:0016075">
    <property type="term" value="P:rRNA catabolic process"/>
    <property type="evidence" value="ECO:0007669"/>
    <property type="project" value="TreeGrafter"/>
</dbReference>
<dbReference type="PANTHER" id="PTHR11953:SF0">
    <property type="entry name" value="EXOSOME COMPLEX COMPONENT RRP41"/>
    <property type="match status" value="1"/>
</dbReference>
<protein>
    <recommendedName>
        <fullName evidence="3">Exoribonuclease phosphorolytic domain-containing protein</fullName>
    </recommendedName>
</protein>
<dbReference type="GO" id="GO:0071051">
    <property type="term" value="P:poly(A)-dependent snoRNA 3'-end processing"/>
    <property type="evidence" value="ECO:0007669"/>
    <property type="project" value="TreeGrafter"/>
</dbReference>
<evidence type="ECO:0000256" key="2">
    <source>
        <dbReference type="SAM" id="MobiDB-lite"/>
    </source>
</evidence>
<dbReference type="Gene3D" id="3.30.230.70">
    <property type="entry name" value="GHMP Kinase, N-terminal domain"/>
    <property type="match status" value="1"/>
</dbReference>
<dbReference type="InterPro" id="IPR050080">
    <property type="entry name" value="RNase_PH"/>
</dbReference>
<proteinExistence type="inferred from homology"/>
<evidence type="ECO:0000259" key="3">
    <source>
        <dbReference type="Pfam" id="PF01138"/>
    </source>
</evidence>
<feature type="compositionally biased region" description="Basic and acidic residues" evidence="2">
    <location>
        <begin position="203"/>
        <end position="216"/>
    </location>
</feature>
<evidence type="ECO:0000313" key="4">
    <source>
        <dbReference type="EMBL" id="KAK4537745.1"/>
    </source>
</evidence>
<dbReference type="InterPro" id="IPR001247">
    <property type="entry name" value="ExoRNase_PH_dom1"/>
</dbReference>
<dbReference type="SUPFAM" id="SSF54211">
    <property type="entry name" value="Ribosomal protein S5 domain 2-like"/>
    <property type="match status" value="1"/>
</dbReference>
<dbReference type="GO" id="GO:0071028">
    <property type="term" value="P:nuclear mRNA surveillance"/>
    <property type="evidence" value="ECO:0007669"/>
    <property type="project" value="TreeGrafter"/>
</dbReference>
<feature type="region of interest" description="Disordered" evidence="2">
    <location>
        <begin position="65"/>
        <end position="89"/>
    </location>
</feature>
<dbReference type="GO" id="GO:0005730">
    <property type="term" value="C:nucleolus"/>
    <property type="evidence" value="ECO:0007669"/>
    <property type="project" value="TreeGrafter"/>
</dbReference>
<comment type="caution">
    <text evidence="4">The sequence shown here is derived from an EMBL/GenBank/DDBJ whole genome shotgun (WGS) entry which is preliminary data.</text>
</comment>
<accession>A0AAV9J042</accession>
<dbReference type="GO" id="GO:0000177">
    <property type="term" value="C:cytoplasmic exosome (RNase complex)"/>
    <property type="evidence" value="ECO:0007669"/>
    <property type="project" value="TreeGrafter"/>
</dbReference>
<feature type="region of interest" description="Disordered" evidence="2">
    <location>
        <begin position="203"/>
        <end position="222"/>
    </location>
</feature>
<evidence type="ECO:0000313" key="5">
    <source>
        <dbReference type="Proteomes" id="UP001301350"/>
    </source>
</evidence>
<dbReference type="GO" id="GO:0003723">
    <property type="term" value="F:RNA binding"/>
    <property type="evidence" value="ECO:0007669"/>
    <property type="project" value="TreeGrafter"/>
</dbReference>
<keyword evidence="5" id="KW-1185">Reference proteome</keyword>
<feature type="domain" description="Exoribonuclease phosphorolytic" evidence="3">
    <location>
        <begin position="126"/>
        <end position="184"/>
    </location>
</feature>
<dbReference type="InterPro" id="IPR027408">
    <property type="entry name" value="PNPase/RNase_PH_dom_sf"/>
</dbReference>
<dbReference type="Proteomes" id="UP001301350">
    <property type="component" value="Unassembled WGS sequence"/>
</dbReference>
<feature type="region of interest" description="Disordered" evidence="2">
    <location>
        <begin position="105"/>
        <end position="124"/>
    </location>
</feature>
<sequence length="319" mass="33299">MESCVPSEYTTTMFGRRDGRRGDQLRRMEAELGCVEGADGSCRVCLGDTCADVLVQGPLEWAAGGGEGAAASRNRLGRGTERGVGHGRRQPRLGRVECVWVGGGGGGGDDDDADGGPEGGDGGIQEHRAAAASVIERIFSAQIIREAFPHCTVLIVVHEWMDDGGALAAAIIGTSLALMQAAVPLRSALTAFCIGVPRYRDANPDTASRENGKGRGADTSPYWADPTRAEASTMCSALATVALDGHGRVAYAEVSRVAYDQGEHDRGAAKAPVMPTETGGAWAVDLLLAAQGAAPALHQFMRQVSEQYMETSLANAARS</sequence>
<dbReference type="Pfam" id="PF01138">
    <property type="entry name" value="RNase_PH"/>
    <property type="match status" value="1"/>
</dbReference>